<organism evidence="1 2">
    <name type="scientific">Gloeobacter morelensis MG652769</name>
    <dbReference type="NCBI Taxonomy" id="2781736"/>
    <lineage>
        <taxon>Bacteria</taxon>
        <taxon>Bacillati</taxon>
        <taxon>Cyanobacteriota</taxon>
        <taxon>Cyanophyceae</taxon>
        <taxon>Gloeobacterales</taxon>
        <taxon>Gloeobacteraceae</taxon>
        <taxon>Gloeobacter</taxon>
        <taxon>Gloeobacter morelensis</taxon>
    </lineage>
</organism>
<name>A0ABY3PKR7_9CYAN</name>
<keyword evidence="2" id="KW-1185">Reference proteome</keyword>
<evidence type="ECO:0000313" key="2">
    <source>
        <dbReference type="Proteomes" id="UP001054846"/>
    </source>
</evidence>
<dbReference type="Gene3D" id="3.40.50.1010">
    <property type="entry name" value="5'-nuclease"/>
    <property type="match status" value="1"/>
</dbReference>
<evidence type="ECO:0000313" key="1">
    <source>
        <dbReference type="EMBL" id="UFP94262.1"/>
    </source>
</evidence>
<dbReference type="Proteomes" id="UP001054846">
    <property type="component" value="Chromosome"/>
</dbReference>
<proteinExistence type="predicted"/>
<accession>A0ABY3PKR7</accession>
<reference evidence="1 2" key="1">
    <citation type="journal article" date="2021" name="Genome Biol. Evol.">
        <title>Complete Genome Sequencing of a Novel Gloeobacter Species from a Waterfall Cave in Mexico.</title>
        <authorList>
            <person name="Saw J.H."/>
            <person name="Cardona T."/>
            <person name="Montejano G."/>
        </authorList>
    </citation>
    <scope>NUCLEOTIDE SEQUENCE [LARGE SCALE GENOMIC DNA]</scope>
    <source>
        <strain evidence="1">MG652769</strain>
    </source>
</reference>
<protein>
    <submittedName>
        <fullName evidence="1">Uncharacterized protein</fullName>
    </submittedName>
</protein>
<sequence length="52" mass="5506">MIVVDASVVARSSLQEHGSEQATQLLTGTRYLVAPDLSRVEEGFAAAVEDMG</sequence>
<dbReference type="RefSeq" id="WP_230841320.1">
    <property type="nucleotide sequence ID" value="NZ_CP063845.1"/>
</dbReference>
<dbReference type="EMBL" id="CP063845">
    <property type="protein sequence ID" value="UFP94262.1"/>
    <property type="molecule type" value="Genomic_DNA"/>
</dbReference>
<gene>
    <name evidence="1" type="ORF">ISF26_21320</name>
</gene>